<accession>W0HNZ4</accession>
<dbReference type="EMBL" id="CP006569">
    <property type="protein sequence ID" value="AHF75576.1"/>
    <property type="molecule type" value="Genomic_DNA"/>
</dbReference>
<dbReference type="KEGG" id="sod:Sant_0478"/>
<dbReference type="AlphaFoldDB" id="W0HNZ4"/>
<reference evidence="3 4" key="1">
    <citation type="journal article" date="2014" name="Genome Biol. Evol.">
        <title>Genome degeneration and adaptation in a nascent stage of symbiosis.</title>
        <authorList>
            <person name="Oakeson K.F."/>
            <person name="Gil R."/>
            <person name="Clayton A.L."/>
            <person name="Dunn D.M."/>
            <person name="von Niederhausern A.C."/>
            <person name="Hamil C."/>
            <person name="Aoyagi A."/>
            <person name="Duval B."/>
            <person name="Baca A."/>
            <person name="Silva F.J."/>
            <person name="Vallier A."/>
            <person name="Jackson D.G."/>
            <person name="Latorre A."/>
            <person name="Weiss R.B."/>
            <person name="Heddi A."/>
            <person name="Moya A."/>
            <person name="Dale C."/>
        </authorList>
    </citation>
    <scope>NUCLEOTIDE SEQUENCE [LARGE SCALE GENOMIC DNA]</scope>
    <source>
        <strain evidence="3 4">HS1</strain>
    </source>
</reference>
<keyword evidence="4" id="KW-1185">Reference proteome</keyword>
<feature type="compositionally biased region" description="Polar residues" evidence="1">
    <location>
        <begin position="131"/>
        <end position="145"/>
    </location>
</feature>
<evidence type="ECO:0000313" key="4">
    <source>
        <dbReference type="Proteomes" id="UP000019028"/>
    </source>
</evidence>
<organism evidence="3 4">
    <name type="scientific">Sodalis praecaptivus</name>
    <dbReference type="NCBI Taxonomy" id="1239307"/>
    <lineage>
        <taxon>Bacteria</taxon>
        <taxon>Pseudomonadati</taxon>
        <taxon>Pseudomonadota</taxon>
        <taxon>Gammaproteobacteria</taxon>
        <taxon>Enterobacterales</taxon>
        <taxon>Bruguierivoracaceae</taxon>
        <taxon>Sodalis</taxon>
    </lineage>
</organism>
<protein>
    <recommendedName>
        <fullName evidence="2">Tox-PL domain-containing protein</fullName>
    </recommendedName>
</protein>
<dbReference type="OrthoDB" id="6476127at2"/>
<dbReference type="Pfam" id="PF15644">
    <property type="entry name" value="Gln_amidase"/>
    <property type="match status" value="1"/>
</dbReference>
<feature type="region of interest" description="Disordered" evidence="1">
    <location>
        <begin position="117"/>
        <end position="145"/>
    </location>
</feature>
<dbReference type="PATRIC" id="fig|1239307.3.peg.503"/>
<dbReference type="RefSeq" id="WP_081730404.1">
    <property type="nucleotide sequence ID" value="NZ_CP006569.1"/>
</dbReference>
<dbReference type="Proteomes" id="UP000019028">
    <property type="component" value="Chromosome"/>
</dbReference>
<dbReference type="InterPro" id="IPR028908">
    <property type="entry name" value="Tox-PL_dom"/>
</dbReference>
<proteinExistence type="predicted"/>
<gene>
    <name evidence="3" type="ORF">Sant_0478</name>
</gene>
<feature type="compositionally biased region" description="Polar residues" evidence="1">
    <location>
        <begin position="1"/>
        <end position="14"/>
    </location>
</feature>
<feature type="domain" description="Tox-PL" evidence="2">
    <location>
        <begin position="234"/>
        <end position="336"/>
    </location>
</feature>
<evidence type="ECO:0000259" key="2">
    <source>
        <dbReference type="Pfam" id="PF15644"/>
    </source>
</evidence>
<evidence type="ECO:0000313" key="3">
    <source>
        <dbReference type="EMBL" id="AHF75576.1"/>
    </source>
</evidence>
<name>W0HNZ4_9GAMM</name>
<evidence type="ECO:0000256" key="1">
    <source>
        <dbReference type="SAM" id="MobiDB-lite"/>
    </source>
</evidence>
<feature type="region of interest" description="Disordered" evidence="1">
    <location>
        <begin position="1"/>
        <end position="22"/>
    </location>
</feature>
<sequence length="385" mass="41905">MNPTTSFNKASPSSILPGLAQGRPDDTSIASMSCNIQEVANTVPTFVSLSDFQQNLSHITLNDINAVIIGNVTYFLIEEGGEKRFSASLNRHPSEALPSEQIQDVVRTLNDLLYRKRSSTDNAEQRPATVERNSPSPSLTSQASDEQFSIITVSTEENNIPGPAEYQTLIVTDGLRPPTYSPAAGQREAYKNELSDYLRGPILQEVNRRGASPLWLRPLAWVCGLFGFHGVGQTNCLSCATAVADTLKEGQLHCADPTLRGGSPSQFSTLSHAEGGMFDSLATMLDKANAQPQCNAVLCVKRPRSVWRRLFSPTDGHACNVVKVDQTLFLVDAQKRRCRTLSLTDDRAIQLRQVAHFLGPIASGPGCLQWFDVGFQTVPSAASAR</sequence>
<dbReference type="HOGENOM" id="CLU_717462_0_0_6"/>